<dbReference type="InParanoid" id="A0A2P5CS35"/>
<proteinExistence type="predicted"/>
<gene>
    <name evidence="1" type="ORF">TorRG33x02_275320</name>
</gene>
<evidence type="ECO:0000313" key="1">
    <source>
        <dbReference type="EMBL" id="PON63822.1"/>
    </source>
</evidence>
<reference evidence="2" key="1">
    <citation type="submission" date="2016-06" db="EMBL/GenBank/DDBJ databases">
        <title>Parallel loss of symbiosis genes in relatives of nitrogen-fixing non-legume Parasponia.</title>
        <authorList>
            <person name="Van Velzen R."/>
            <person name="Holmer R."/>
            <person name="Bu F."/>
            <person name="Rutten L."/>
            <person name="Van Zeijl A."/>
            <person name="Liu W."/>
            <person name="Santuari L."/>
            <person name="Cao Q."/>
            <person name="Sharma T."/>
            <person name="Shen D."/>
            <person name="Roswanjaya Y."/>
            <person name="Wardhani T."/>
            <person name="Kalhor M.S."/>
            <person name="Jansen J."/>
            <person name="Van den Hoogen J."/>
            <person name="Gungor B."/>
            <person name="Hartog M."/>
            <person name="Hontelez J."/>
            <person name="Verver J."/>
            <person name="Yang W.-C."/>
            <person name="Schijlen E."/>
            <person name="Repin R."/>
            <person name="Schilthuizen M."/>
            <person name="Schranz E."/>
            <person name="Heidstra R."/>
            <person name="Miyata K."/>
            <person name="Fedorova E."/>
            <person name="Kohlen W."/>
            <person name="Bisseling T."/>
            <person name="Smit S."/>
            <person name="Geurts R."/>
        </authorList>
    </citation>
    <scope>NUCLEOTIDE SEQUENCE [LARGE SCALE GENOMIC DNA]</scope>
    <source>
        <strain evidence="2">cv. RG33-2</strain>
    </source>
</reference>
<name>A0A2P5CS35_TREOI</name>
<keyword evidence="2" id="KW-1185">Reference proteome</keyword>
<dbReference type="AlphaFoldDB" id="A0A2P5CS35"/>
<sequence length="114" mass="13072">MSMSKLGKGKLLLWTSFIEIPEIYADSYLPILFPHWHNVNQPHRVFVGLNKSCLYQLLQFFLDLNLNVIIEVPGSLRHRFHSRVDNLLCVISFVLSPGISSYVQANTSLYSFSS</sequence>
<comment type="caution">
    <text evidence="1">The sequence shown here is derived from an EMBL/GenBank/DDBJ whole genome shotgun (WGS) entry which is preliminary data.</text>
</comment>
<organism evidence="1 2">
    <name type="scientific">Trema orientale</name>
    <name type="common">Charcoal tree</name>
    <name type="synonym">Celtis orientalis</name>
    <dbReference type="NCBI Taxonomy" id="63057"/>
    <lineage>
        <taxon>Eukaryota</taxon>
        <taxon>Viridiplantae</taxon>
        <taxon>Streptophyta</taxon>
        <taxon>Embryophyta</taxon>
        <taxon>Tracheophyta</taxon>
        <taxon>Spermatophyta</taxon>
        <taxon>Magnoliopsida</taxon>
        <taxon>eudicotyledons</taxon>
        <taxon>Gunneridae</taxon>
        <taxon>Pentapetalae</taxon>
        <taxon>rosids</taxon>
        <taxon>fabids</taxon>
        <taxon>Rosales</taxon>
        <taxon>Cannabaceae</taxon>
        <taxon>Trema</taxon>
    </lineage>
</organism>
<accession>A0A2P5CS35</accession>
<dbReference type="EMBL" id="JXTC01000333">
    <property type="protein sequence ID" value="PON63822.1"/>
    <property type="molecule type" value="Genomic_DNA"/>
</dbReference>
<evidence type="ECO:0000313" key="2">
    <source>
        <dbReference type="Proteomes" id="UP000237000"/>
    </source>
</evidence>
<dbReference type="Proteomes" id="UP000237000">
    <property type="component" value="Unassembled WGS sequence"/>
</dbReference>
<protein>
    <submittedName>
        <fullName evidence="1">Uncharacterized protein</fullName>
    </submittedName>
</protein>